<dbReference type="Gene3D" id="3.40.50.150">
    <property type="entry name" value="Vaccinia Virus protein VP39"/>
    <property type="match status" value="1"/>
</dbReference>
<dbReference type="SUPFAM" id="SSF53335">
    <property type="entry name" value="S-adenosyl-L-methionine-dependent methyltransferases"/>
    <property type="match status" value="1"/>
</dbReference>
<dbReference type="GO" id="GO:0008983">
    <property type="term" value="F:protein-glutamate O-methyltransferase activity"/>
    <property type="evidence" value="ECO:0007669"/>
    <property type="project" value="UniProtKB-EC"/>
</dbReference>
<keyword evidence="4 7" id="KW-0808">Transferase</keyword>
<dbReference type="SMART" id="SM00138">
    <property type="entry name" value="MeTrc"/>
    <property type="match status" value="1"/>
</dbReference>
<evidence type="ECO:0000256" key="4">
    <source>
        <dbReference type="ARBA" id="ARBA00022679"/>
    </source>
</evidence>
<dbReference type="PROSITE" id="PS50123">
    <property type="entry name" value="CHER"/>
    <property type="match status" value="1"/>
</dbReference>
<dbReference type="Pfam" id="PF03705">
    <property type="entry name" value="CheR_N"/>
    <property type="match status" value="1"/>
</dbReference>
<name>A0A857JRH4_9ALTE</name>
<evidence type="ECO:0000256" key="2">
    <source>
        <dbReference type="ARBA" id="ARBA00012534"/>
    </source>
</evidence>
<accession>A0A857JRH4</accession>
<evidence type="ECO:0000313" key="8">
    <source>
        <dbReference type="Proteomes" id="UP000464524"/>
    </source>
</evidence>
<dbReference type="KEGG" id="pmes:FX988_03813"/>
<keyword evidence="5" id="KW-0949">S-adenosyl-L-methionine</keyword>
<organism evidence="7 8">
    <name type="scientific">Paraglaciecola mesophila</name>
    <dbReference type="NCBI Taxonomy" id="197222"/>
    <lineage>
        <taxon>Bacteria</taxon>
        <taxon>Pseudomonadati</taxon>
        <taxon>Pseudomonadota</taxon>
        <taxon>Gammaproteobacteria</taxon>
        <taxon>Alteromonadales</taxon>
        <taxon>Alteromonadaceae</taxon>
        <taxon>Paraglaciecola</taxon>
    </lineage>
</organism>
<evidence type="ECO:0000256" key="5">
    <source>
        <dbReference type="ARBA" id="ARBA00022691"/>
    </source>
</evidence>
<dbReference type="Gene3D" id="1.10.155.10">
    <property type="entry name" value="Chemotaxis receptor methyltransferase CheR, N-terminal domain"/>
    <property type="match status" value="1"/>
</dbReference>
<dbReference type="Proteomes" id="UP000464524">
    <property type="component" value="Chromosome"/>
</dbReference>
<dbReference type="InterPro" id="IPR050903">
    <property type="entry name" value="Bact_Chemotaxis_MeTrfase"/>
</dbReference>
<dbReference type="AlphaFoldDB" id="A0A857JRH4"/>
<proteinExistence type="predicted"/>
<keyword evidence="3 7" id="KW-0489">Methyltransferase</keyword>
<keyword evidence="8" id="KW-1185">Reference proteome</keyword>
<dbReference type="SUPFAM" id="SSF47757">
    <property type="entry name" value="Chemotaxis receptor methyltransferase CheR, N-terminal domain"/>
    <property type="match status" value="1"/>
</dbReference>
<dbReference type="PANTHER" id="PTHR24422:SF21">
    <property type="entry name" value="CHEMOTAXIS PROTEIN METHYLTRANSFERASE 1"/>
    <property type="match status" value="1"/>
</dbReference>
<dbReference type="EMBL" id="CP047656">
    <property type="protein sequence ID" value="QHJ13547.1"/>
    <property type="molecule type" value="Genomic_DNA"/>
</dbReference>
<dbReference type="EC" id="2.1.1.80" evidence="2"/>
<dbReference type="InterPro" id="IPR022642">
    <property type="entry name" value="CheR_C"/>
</dbReference>
<dbReference type="PRINTS" id="PR00996">
    <property type="entry name" value="CHERMTFRASE"/>
</dbReference>
<dbReference type="Pfam" id="PF01739">
    <property type="entry name" value="CheR"/>
    <property type="match status" value="1"/>
</dbReference>
<dbReference type="InterPro" id="IPR000780">
    <property type="entry name" value="CheR_MeTrfase"/>
</dbReference>
<reference evidence="7 8" key="1">
    <citation type="submission" date="2019-12" db="EMBL/GenBank/DDBJ databases">
        <title>Genome sequencing and assembly of endphytes of Porphyra tenera.</title>
        <authorList>
            <person name="Park J.M."/>
            <person name="Shin R."/>
            <person name="Jo S.H."/>
        </authorList>
    </citation>
    <scope>NUCLEOTIDE SEQUENCE [LARGE SCALE GENOMIC DNA]</scope>
    <source>
        <strain evidence="7 8">GPM4</strain>
    </source>
</reference>
<dbReference type="OrthoDB" id="9816309at2"/>
<protein>
    <recommendedName>
        <fullName evidence="2">protein-glutamate O-methyltransferase</fullName>
        <ecNumber evidence="2">2.1.1.80</ecNumber>
    </recommendedName>
</protein>
<dbReference type="InterPro" id="IPR022641">
    <property type="entry name" value="CheR_N"/>
</dbReference>
<dbReference type="InterPro" id="IPR029063">
    <property type="entry name" value="SAM-dependent_MTases_sf"/>
</dbReference>
<gene>
    <name evidence="7" type="ORF">FX988_03813</name>
</gene>
<dbReference type="PANTHER" id="PTHR24422">
    <property type="entry name" value="CHEMOTAXIS PROTEIN METHYLTRANSFERASE"/>
    <property type="match status" value="1"/>
</dbReference>
<sequence>MSRQTLDEQEYRVFCRYLEDRCGIVLGDNKQYLVISRLSPLVVKFNYPSLSDLIKRTTSGYDVTLMNAVVNAMTTNETLWFRDGYPFEILQNTLLPLLAKAKKPVKVWSTACSSGQEPYSIAMSVLEYQARNPGAFAAGIEIIATDISSDMLSLAKEAKYDNLSLSRGLSAERLARFFDTPAGANSSILKQSVRSLVTFRPINLLTPFSTAVRYDVVFCRNVLIYFSASAKASILQKVAACLQPQGVLFVGASESMTGISTDFDMNRSGSGLYYVKKT</sequence>
<evidence type="ECO:0000256" key="3">
    <source>
        <dbReference type="ARBA" id="ARBA00022603"/>
    </source>
</evidence>
<feature type="domain" description="CheR-type methyltransferase" evidence="6">
    <location>
        <begin position="1"/>
        <end position="278"/>
    </location>
</feature>
<dbReference type="RefSeq" id="WP_160181638.1">
    <property type="nucleotide sequence ID" value="NZ_CP047656.1"/>
</dbReference>
<comment type="catalytic activity">
    <reaction evidence="1">
        <text>L-glutamyl-[protein] + S-adenosyl-L-methionine = [protein]-L-glutamate 5-O-methyl ester + S-adenosyl-L-homocysteine</text>
        <dbReference type="Rhea" id="RHEA:24452"/>
        <dbReference type="Rhea" id="RHEA-COMP:10208"/>
        <dbReference type="Rhea" id="RHEA-COMP:10311"/>
        <dbReference type="ChEBI" id="CHEBI:29973"/>
        <dbReference type="ChEBI" id="CHEBI:57856"/>
        <dbReference type="ChEBI" id="CHEBI:59789"/>
        <dbReference type="ChEBI" id="CHEBI:82795"/>
        <dbReference type="EC" id="2.1.1.80"/>
    </reaction>
</comment>
<dbReference type="InterPro" id="IPR036804">
    <property type="entry name" value="CheR_N_sf"/>
</dbReference>
<evidence type="ECO:0000259" key="6">
    <source>
        <dbReference type="PROSITE" id="PS50123"/>
    </source>
</evidence>
<dbReference type="GO" id="GO:0032259">
    <property type="term" value="P:methylation"/>
    <property type="evidence" value="ECO:0007669"/>
    <property type="project" value="UniProtKB-KW"/>
</dbReference>
<evidence type="ECO:0000256" key="1">
    <source>
        <dbReference type="ARBA" id="ARBA00001541"/>
    </source>
</evidence>
<evidence type="ECO:0000313" key="7">
    <source>
        <dbReference type="EMBL" id="QHJ13547.1"/>
    </source>
</evidence>